<gene>
    <name evidence="2" type="ORF">METZ01_LOCUS89216</name>
</gene>
<dbReference type="EMBL" id="UINC01008069">
    <property type="protein sequence ID" value="SVA36362.1"/>
    <property type="molecule type" value="Genomic_DNA"/>
</dbReference>
<dbReference type="NCBIfam" id="TIGR04514">
    <property type="entry name" value="GWxTD_dom"/>
    <property type="match status" value="1"/>
</dbReference>
<dbReference type="Pfam" id="PF20094">
    <property type="entry name" value="GWxTD_dom"/>
    <property type="match status" value="1"/>
</dbReference>
<accession>A0A381V7M4</accession>
<proteinExistence type="predicted"/>
<protein>
    <recommendedName>
        <fullName evidence="1">GWxTD domain-containing protein</fullName>
    </recommendedName>
</protein>
<sequence>MFFHSAAFGGRAREDKNSKNNNTFVLVSYPIVHEHIDSLRVFVYFHIPHSSLQFIKKESAFQAGYEANLSVQDNHGMQKIHRVWKDSVLVEDYSGTVSPRRFVTFMTEFAAIPGEYRLLSDVMDLDTRDIAEYSQDLDLSQYKGEVILYPPIILEDRNGDWGFTKGKIPVLTKAVARSAGEITVHYSGRVQSGNAKIMTVLDSKGEGNLWKHEQSINGKDNNFTLNLNIPDSVLKGIKFSLKAFLIQKNNSVSKSVDFSLKKAGISTFISDISNAIEQMRYILEDDEKLKLKNSKRKEREKLFRSFWKKRDPSPNGFNNELMEEYYRRVHYANEHFTSFQPGWESDMGMIYILFGAPDDVERINSHSERKVFEAWHYIEINRNFTFVDENGFGDFRLKTPFFGY</sequence>
<dbReference type="AlphaFoldDB" id="A0A381V7M4"/>
<reference evidence="2" key="1">
    <citation type="submission" date="2018-05" db="EMBL/GenBank/DDBJ databases">
        <authorList>
            <person name="Lanie J.A."/>
            <person name="Ng W.-L."/>
            <person name="Kazmierczak K.M."/>
            <person name="Andrzejewski T.M."/>
            <person name="Davidsen T.M."/>
            <person name="Wayne K.J."/>
            <person name="Tettelin H."/>
            <person name="Glass J.I."/>
            <person name="Rusch D."/>
            <person name="Podicherti R."/>
            <person name="Tsui H.-C.T."/>
            <person name="Winkler M.E."/>
        </authorList>
    </citation>
    <scope>NUCLEOTIDE SEQUENCE</scope>
</reference>
<dbReference type="InterPro" id="IPR030959">
    <property type="entry name" value="GWxTD_dom"/>
</dbReference>
<name>A0A381V7M4_9ZZZZ</name>
<evidence type="ECO:0000259" key="1">
    <source>
        <dbReference type="Pfam" id="PF20094"/>
    </source>
</evidence>
<organism evidence="2">
    <name type="scientific">marine metagenome</name>
    <dbReference type="NCBI Taxonomy" id="408172"/>
    <lineage>
        <taxon>unclassified sequences</taxon>
        <taxon>metagenomes</taxon>
        <taxon>ecological metagenomes</taxon>
    </lineage>
</organism>
<evidence type="ECO:0000313" key="2">
    <source>
        <dbReference type="EMBL" id="SVA36362.1"/>
    </source>
</evidence>
<feature type="domain" description="GWxTD" evidence="1">
    <location>
        <begin position="245"/>
        <end position="387"/>
    </location>
</feature>